<evidence type="ECO:0000313" key="7">
    <source>
        <dbReference type="Proteomes" id="UP000250272"/>
    </source>
</evidence>
<dbReference type="EMBL" id="CP015101">
    <property type="protein sequence ID" value="ASJ03940.1"/>
    <property type="molecule type" value="Genomic_DNA"/>
</dbReference>
<dbReference type="Gene3D" id="3.40.50.300">
    <property type="entry name" value="P-loop containing nucleotide triphosphate hydrolases"/>
    <property type="match status" value="2"/>
</dbReference>
<dbReference type="Proteomes" id="UP000250272">
    <property type="component" value="Chromosome"/>
</dbReference>
<sequence length="619" mass="70699">MTKLEKFEFLKINGKEVSGTLMKIEPSENTRYSYEVWFPYALEYINEIREGRFLAVKNFATKDAEEHWSILEVTFIEPLHYAIHNISKSHYPHFAETAAKNASIDWEIQTDAPKYPTTRIIVDAIPTNLEIVDDGSDKYELQEETNIPMLGKEVYILDNETTQEIINKGMNKGYIEAGSWTIGNEVKIRINVEELLRKHFGIFGFTGAGKSNLLSTLIRKITEYSIDNEPVKLVIWDLMSEYYGLLLDVLCKYDGYLIAIGEKTFPDSTLEYLKTKDSSKLTQAAEDLVKTMVFPKDIKNNSNIFPKAAIEITKKLLKCDKVRLLVPEYTVDDLVHKYPPWEGRRKGAGPWQTISKVVGRTFGEYRGKDVIVTPELAEKLLNKLESELRGKSEDIKESFGKIKLALENIKTRTGTPMALGITTSQIIELLNSKDNPNILIFVSHDPNQIRNTSWELGTRLYEERRKNGVITPTTVFIFDEADEFIPQDVDKRNESYKHSSDIAMKLARRGRKFGLGLGIATQRIRYLNTSILAQPHTYFVSKLPRKTDREAVAEAFGLGLDMFNQTFKFKKGDWLVISHDALGMEAVPIPVHFENANIKVIEFLNNLPEHCCGRTEVTD</sequence>
<accession>A0A2Z2MBF4</accession>
<dbReference type="RefSeq" id="WP_088863992.1">
    <property type="nucleotide sequence ID" value="NZ_CP015101.1"/>
</dbReference>
<dbReference type="SUPFAM" id="SSF52540">
    <property type="entry name" value="P-loop containing nucleoside triphosphate hydrolases"/>
    <property type="match status" value="1"/>
</dbReference>
<comment type="catalytic activity">
    <reaction evidence="3">
        <text>ATP + H2O = ADP + phosphate + H(+)</text>
        <dbReference type="Rhea" id="RHEA:13065"/>
        <dbReference type="ChEBI" id="CHEBI:15377"/>
        <dbReference type="ChEBI" id="CHEBI:15378"/>
        <dbReference type="ChEBI" id="CHEBI:30616"/>
        <dbReference type="ChEBI" id="CHEBI:43474"/>
        <dbReference type="ChEBI" id="CHEBI:456216"/>
        <dbReference type="EC" id="5.6.2.3"/>
    </reaction>
</comment>
<evidence type="ECO:0000313" key="6">
    <source>
        <dbReference type="EMBL" id="ASJ03940.1"/>
    </source>
</evidence>
<evidence type="ECO:0000256" key="3">
    <source>
        <dbReference type="ARBA" id="ARBA00048954"/>
    </source>
</evidence>
<protein>
    <recommendedName>
        <fullName evidence="5">Helicase HerA central domain-containing protein</fullName>
    </recommendedName>
</protein>
<gene>
    <name evidence="6" type="ORF">A3L01_00620</name>
</gene>
<evidence type="ECO:0000256" key="4">
    <source>
        <dbReference type="ARBA" id="ARBA00048988"/>
    </source>
</evidence>
<dbReference type="AlphaFoldDB" id="A0A2Z2MBF4"/>
<dbReference type="InterPro" id="IPR008571">
    <property type="entry name" value="HerA-like"/>
</dbReference>
<dbReference type="Pfam" id="PF01935">
    <property type="entry name" value="DUF87"/>
    <property type="match status" value="1"/>
</dbReference>
<comment type="similarity">
    <text evidence="1">Belongs to the HerA family.</text>
</comment>
<feature type="domain" description="Helicase HerA central" evidence="5">
    <location>
        <begin position="175"/>
        <end position="439"/>
    </location>
</feature>
<dbReference type="KEGG" id="tbs:A3L01_00620"/>
<dbReference type="GO" id="GO:0043138">
    <property type="term" value="F:3'-5' DNA helicase activity"/>
    <property type="evidence" value="ECO:0007669"/>
    <property type="project" value="UniProtKB-EC"/>
</dbReference>
<keyword evidence="7" id="KW-1185">Reference proteome</keyword>
<dbReference type="InterPro" id="IPR027417">
    <property type="entry name" value="P-loop_NTPase"/>
</dbReference>
<proteinExistence type="inferred from homology"/>
<dbReference type="GeneID" id="33325230"/>
<evidence type="ECO:0000256" key="2">
    <source>
        <dbReference type="ARBA" id="ARBA00034617"/>
    </source>
</evidence>
<organism evidence="6 7">
    <name type="scientific">Thermococcus barossii</name>
    <dbReference type="NCBI Taxonomy" id="54077"/>
    <lineage>
        <taxon>Archaea</taxon>
        <taxon>Methanobacteriati</taxon>
        <taxon>Methanobacteriota</taxon>
        <taxon>Thermococci</taxon>
        <taxon>Thermococcales</taxon>
        <taxon>Thermococcaceae</taxon>
        <taxon>Thermococcus</taxon>
    </lineage>
</organism>
<dbReference type="GO" id="GO:0043139">
    <property type="term" value="F:5'-3' DNA helicase activity"/>
    <property type="evidence" value="ECO:0007669"/>
    <property type="project" value="UniProtKB-EC"/>
</dbReference>
<comment type="catalytic activity">
    <reaction evidence="4">
        <text>ATP + H2O = ADP + phosphate + H(+)</text>
        <dbReference type="Rhea" id="RHEA:13065"/>
        <dbReference type="ChEBI" id="CHEBI:15377"/>
        <dbReference type="ChEBI" id="CHEBI:15378"/>
        <dbReference type="ChEBI" id="CHEBI:30616"/>
        <dbReference type="ChEBI" id="CHEBI:43474"/>
        <dbReference type="ChEBI" id="CHEBI:456216"/>
        <dbReference type="EC" id="5.6.2.4"/>
    </reaction>
</comment>
<dbReference type="InterPro" id="IPR002789">
    <property type="entry name" value="HerA_central"/>
</dbReference>
<evidence type="ECO:0000256" key="1">
    <source>
        <dbReference type="ARBA" id="ARBA00007816"/>
    </source>
</evidence>
<dbReference type="PANTHER" id="PTHR42957:SF1">
    <property type="entry name" value="HELICASE MJ1565-RELATED"/>
    <property type="match status" value="1"/>
</dbReference>
<comment type="catalytic activity">
    <reaction evidence="2">
        <text>Couples ATP hydrolysis with the unwinding of duplex DNA by translocating in the 3'-5' direction.</text>
        <dbReference type="EC" id="5.6.2.4"/>
    </reaction>
</comment>
<name>A0A2Z2MBF4_9EURY</name>
<reference evidence="6 7" key="1">
    <citation type="submission" date="2016-04" db="EMBL/GenBank/DDBJ databases">
        <title>Complete genome sequence of Thermococcus barossii type strain SHCK-94.</title>
        <authorList>
            <person name="Oger P.M."/>
        </authorList>
    </citation>
    <scope>NUCLEOTIDE SEQUENCE [LARGE SCALE GENOMIC DNA]</scope>
    <source>
        <strain evidence="6 7">SHCK-94</strain>
    </source>
</reference>
<evidence type="ECO:0000259" key="5">
    <source>
        <dbReference type="Pfam" id="PF01935"/>
    </source>
</evidence>
<dbReference type="PANTHER" id="PTHR42957">
    <property type="entry name" value="HELICASE MJ1565-RELATED"/>
    <property type="match status" value="1"/>
</dbReference>